<evidence type="ECO:0000313" key="2">
    <source>
        <dbReference type="EMBL" id="CDW27077.1"/>
    </source>
</evidence>
<sequence>MKSIITILFFKFNNDNYRLSVQNIVNHAQQNDLNIGENINTYDAGTNQYNLDTAEKFGAQPPKYTNEARKGNTEEINEVASSKVDGGVESEDEESDAEHDAE</sequence>
<dbReference type="AlphaFoldDB" id="A0A0K2TN51"/>
<dbReference type="EMBL" id="HACA01009716">
    <property type="protein sequence ID" value="CDW27077.1"/>
    <property type="molecule type" value="Transcribed_RNA"/>
</dbReference>
<organism evidence="2">
    <name type="scientific">Lepeophtheirus salmonis</name>
    <name type="common">Salmon louse</name>
    <name type="synonym">Caligus salmonis</name>
    <dbReference type="NCBI Taxonomy" id="72036"/>
    <lineage>
        <taxon>Eukaryota</taxon>
        <taxon>Metazoa</taxon>
        <taxon>Ecdysozoa</taxon>
        <taxon>Arthropoda</taxon>
        <taxon>Crustacea</taxon>
        <taxon>Multicrustacea</taxon>
        <taxon>Hexanauplia</taxon>
        <taxon>Copepoda</taxon>
        <taxon>Siphonostomatoida</taxon>
        <taxon>Caligidae</taxon>
        <taxon>Lepeophtheirus</taxon>
    </lineage>
</organism>
<accession>A0A0K2TN51</accession>
<protein>
    <submittedName>
        <fullName evidence="2">Uncharacterized protein</fullName>
    </submittedName>
</protein>
<dbReference type="OrthoDB" id="4473401at2759"/>
<proteinExistence type="predicted"/>
<feature type="region of interest" description="Disordered" evidence="1">
    <location>
        <begin position="54"/>
        <end position="102"/>
    </location>
</feature>
<evidence type="ECO:0000256" key="1">
    <source>
        <dbReference type="SAM" id="MobiDB-lite"/>
    </source>
</evidence>
<reference evidence="2" key="1">
    <citation type="submission" date="2014-05" db="EMBL/GenBank/DDBJ databases">
        <authorList>
            <person name="Chronopoulou M."/>
        </authorList>
    </citation>
    <scope>NUCLEOTIDE SEQUENCE</scope>
    <source>
        <tissue evidence="2">Whole organism</tissue>
    </source>
</reference>
<feature type="compositionally biased region" description="Acidic residues" evidence="1">
    <location>
        <begin position="88"/>
        <end position="102"/>
    </location>
</feature>
<name>A0A0K2TN51_LEPSM</name>